<keyword evidence="6" id="KW-0031">Aminopeptidase</keyword>
<dbReference type="PANTHER" id="PTHR43763">
    <property type="entry name" value="XAA-PRO AMINOPEPTIDASE 1"/>
    <property type="match status" value="1"/>
</dbReference>
<evidence type="ECO:0000256" key="2">
    <source>
        <dbReference type="ARBA" id="ARBA00022801"/>
    </source>
</evidence>
<dbReference type="SUPFAM" id="SSF55920">
    <property type="entry name" value="Creatinase/aminopeptidase"/>
    <property type="match status" value="1"/>
</dbReference>
<name>A0A5J4WZF2_9EUKA</name>
<dbReference type="Pfam" id="PF01321">
    <property type="entry name" value="Creatinase_N"/>
    <property type="match status" value="1"/>
</dbReference>
<dbReference type="InterPro" id="IPR032416">
    <property type="entry name" value="Peptidase_M24_C"/>
</dbReference>
<organism evidence="6 7">
    <name type="scientific">Streblomastix strix</name>
    <dbReference type="NCBI Taxonomy" id="222440"/>
    <lineage>
        <taxon>Eukaryota</taxon>
        <taxon>Metamonada</taxon>
        <taxon>Preaxostyla</taxon>
        <taxon>Oxymonadida</taxon>
        <taxon>Streblomastigidae</taxon>
        <taxon>Streblomastix</taxon>
    </lineage>
</organism>
<feature type="domain" description="Creatinase N-terminal" evidence="4">
    <location>
        <begin position="3"/>
        <end position="113"/>
    </location>
</feature>
<evidence type="ECO:0000259" key="3">
    <source>
        <dbReference type="Pfam" id="PF00557"/>
    </source>
</evidence>
<evidence type="ECO:0000313" key="7">
    <source>
        <dbReference type="Proteomes" id="UP000324800"/>
    </source>
</evidence>
<dbReference type="InterPro" id="IPR050422">
    <property type="entry name" value="X-Pro_aminopeptidase_P"/>
</dbReference>
<dbReference type="Gene3D" id="3.40.350.10">
    <property type="entry name" value="Creatinase/prolidase N-terminal domain"/>
    <property type="match status" value="2"/>
</dbReference>
<dbReference type="InterPro" id="IPR000587">
    <property type="entry name" value="Creatinase_N"/>
</dbReference>
<dbReference type="GO" id="GO:0004177">
    <property type="term" value="F:aminopeptidase activity"/>
    <property type="evidence" value="ECO:0007669"/>
    <property type="project" value="UniProtKB-KW"/>
</dbReference>
<dbReference type="SUPFAM" id="SSF53092">
    <property type="entry name" value="Creatinase/prolidase N-terminal domain"/>
    <property type="match status" value="1"/>
</dbReference>
<dbReference type="Proteomes" id="UP000324800">
    <property type="component" value="Unassembled WGS sequence"/>
</dbReference>
<feature type="domain" description="Peptidase M24 C-terminal" evidence="5">
    <location>
        <begin position="562"/>
        <end position="621"/>
    </location>
</feature>
<reference evidence="6 7" key="1">
    <citation type="submission" date="2019-03" db="EMBL/GenBank/DDBJ databases">
        <title>Single cell metagenomics reveals metabolic interactions within the superorganism composed of flagellate Streblomastix strix and complex community of Bacteroidetes bacteria on its surface.</title>
        <authorList>
            <person name="Treitli S.C."/>
            <person name="Kolisko M."/>
            <person name="Husnik F."/>
            <person name="Keeling P."/>
            <person name="Hampl V."/>
        </authorList>
    </citation>
    <scope>NUCLEOTIDE SEQUENCE [LARGE SCALE GENOMIC DNA]</scope>
    <source>
        <strain evidence="6">ST1C</strain>
    </source>
</reference>
<sequence>MIASNVDALIVPSQDDHDSEYPTEADKRRHYLTGFSGSAGTAFVTQQKAFLMTDGRYFLQAQKELCNIWQLIQNPRLSEFLVHQLPLLGVKRVGVNSALITQSNKEYLDLRLKRLSNEKQENYELIALKKDLVDEVWEKDHRPLYPNKPIYEYPQTLSGQSRESKVQQFWSELEKDAKYQDYKRIISLRQNNWSEFTVISTLDDIAWILNIRGNDIEYVPVPRAFLILCRVATISQQIEKKDSKDILWKYNGFIFTDSPIPPDLIIEFEKKDEIEQLPGLNLTVLPHNAIYEILEQLAGTVDVAFISPQCTSHAIFQSITDVQSKRNLQMKGSDDQRLYAGQRSIDHPKGNIPDYDEFMLIEHIERFRSSGGNSHYQGPSFEHIIASDENGAVIHYKPEPAENKGWCAAKKINQQSMVLFDTGGHYWGATTDVTRTLHLGEPTSEQKRIFTLVLKSHVDLFKCNFYSTGSKKMIAAQLDEIARQPLIAQNLDYKHGTGHGVGCMLCVHEGPVSFNEQSPLQLHNCITIEPGLYLEGQFGVRIESLALVEKVIGKTSEDGIEALGFETLTHIPYQRKLIDVSLLDDSEKEWINEFHAHCWEIASPHLNEEEKTWLRSETLPL</sequence>
<dbReference type="GO" id="GO:0046872">
    <property type="term" value="F:metal ion binding"/>
    <property type="evidence" value="ECO:0007669"/>
    <property type="project" value="UniProtKB-KW"/>
</dbReference>
<gene>
    <name evidence="6" type="ORF">EZS28_004099</name>
</gene>
<evidence type="ECO:0000259" key="5">
    <source>
        <dbReference type="Pfam" id="PF16188"/>
    </source>
</evidence>
<dbReference type="AlphaFoldDB" id="A0A5J4WZF2"/>
<proteinExistence type="predicted"/>
<keyword evidence="2" id="KW-0378">Hydrolase</keyword>
<keyword evidence="6" id="KW-0645">Protease</keyword>
<dbReference type="Pfam" id="PF00557">
    <property type="entry name" value="Peptidase_M24"/>
    <property type="match status" value="1"/>
</dbReference>
<feature type="domain" description="Peptidase M24" evidence="3">
    <location>
        <begin position="363"/>
        <end position="549"/>
    </location>
</feature>
<accession>A0A5J4WZF2</accession>
<dbReference type="PANTHER" id="PTHR43763:SF6">
    <property type="entry name" value="XAA-PRO AMINOPEPTIDASE 1"/>
    <property type="match status" value="1"/>
</dbReference>
<dbReference type="Gene3D" id="3.90.230.10">
    <property type="entry name" value="Creatinase/methionine aminopeptidase superfamily"/>
    <property type="match status" value="1"/>
</dbReference>
<dbReference type="GO" id="GO:0005737">
    <property type="term" value="C:cytoplasm"/>
    <property type="evidence" value="ECO:0007669"/>
    <property type="project" value="UniProtKB-ARBA"/>
</dbReference>
<comment type="caution">
    <text evidence="6">The sequence shown here is derived from an EMBL/GenBank/DDBJ whole genome shotgun (WGS) entry which is preliminary data.</text>
</comment>
<evidence type="ECO:0000259" key="4">
    <source>
        <dbReference type="Pfam" id="PF01321"/>
    </source>
</evidence>
<keyword evidence="1" id="KW-0479">Metal-binding</keyword>
<dbReference type="Pfam" id="PF16188">
    <property type="entry name" value="Peptidase_M24_C"/>
    <property type="match status" value="1"/>
</dbReference>
<dbReference type="InterPro" id="IPR036005">
    <property type="entry name" value="Creatinase/aminopeptidase-like"/>
</dbReference>
<dbReference type="InterPro" id="IPR029149">
    <property type="entry name" value="Creatin/AminoP/Spt16_N"/>
</dbReference>
<dbReference type="EMBL" id="SNRW01000572">
    <property type="protein sequence ID" value="KAA6400374.1"/>
    <property type="molecule type" value="Genomic_DNA"/>
</dbReference>
<evidence type="ECO:0000256" key="1">
    <source>
        <dbReference type="ARBA" id="ARBA00022723"/>
    </source>
</evidence>
<evidence type="ECO:0000313" key="6">
    <source>
        <dbReference type="EMBL" id="KAA6400374.1"/>
    </source>
</evidence>
<dbReference type="InterPro" id="IPR000994">
    <property type="entry name" value="Pept_M24"/>
</dbReference>
<dbReference type="Pfam" id="PF16189">
    <property type="entry name" value="Creatinase_N_2"/>
    <property type="match status" value="1"/>
</dbReference>
<protein>
    <submittedName>
        <fullName evidence="6">Putative Xaa-Pro aminopeptidase 2</fullName>
    </submittedName>
</protein>
<dbReference type="OrthoDB" id="9995434at2759"/>